<dbReference type="PANTHER" id="PTHR34853">
    <property type="match status" value="1"/>
</dbReference>
<protein>
    <submittedName>
        <fullName evidence="2">Alpha/beta fold hydrolase</fullName>
    </submittedName>
</protein>
<keyword evidence="3" id="KW-1185">Reference proteome</keyword>
<sequence length="401" mass="42560">MLRLRSKLLSGALSAALVAVGAVAFAPVTSARVDPAFYQAPPESMPGMPGSIVRMEPMRGAPLGASAYRVLYRSTDPSNQPILVSGVVVIPAGDPPKGSRPIIAWAHPTTGVVSDCAPSQARFVFQTMMGLRDMVRRGYIVVATDYPGLGTPGPHPYLVGNSEARAVLDSVRAVRNMPQAAAGDRYAVWGHSQGGQAALFAGALAKEYAPELQLVGVAVAAPATDLQTLLRDDADTDGGRNITAMTLWSWSKVFHLPLNNVIEPGAMPAVDALSNECIESPLDMLERSRSQRPLREQFLRVDDITQVEPWHSLLLENISGTLPPDIPVFVAQGDADRLVLPAVTQAYVQRLCRAGSKVQYMSMPGVKHGLAGADSALAAVAWMAGRFDGQQAPDSCGSAFN</sequence>
<keyword evidence="1" id="KW-0732">Signal</keyword>
<dbReference type="SUPFAM" id="SSF53474">
    <property type="entry name" value="alpha/beta-Hydrolases"/>
    <property type="match status" value="1"/>
</dbReference>
<dbReference type="InterPro" id="IPR029058">
    <property type="entry name" value="AB_hydrolase_fold"/>
</dbReference>
<dbReference type="InterPro" id="IPR005152">
    <property type="entry name" value="Lipase_secreted"/>
</dbReference>
<reference evidence="2 3" key="1">
    <citation type="submission" date="2018-12" db="EMBL/GenBank/DDBJ databases">
        <title>Dyella dinghuensis sp. nov. DHOA06 and Dyella choica sp. nov. 4M-K27, isolated from forest soil.</title>
        <authorList>
            <person name="Qiu L.-H."/>
            <person name="Gao Z.-H."/>
        </authorList>
    </citation>
    <scope>NUCLEOTIDE SEQUENCE [LARGE SCALE GENOMIC DNA]</scope>
    <source>
        <strain evidence="2 3">DHOA06</strain>
    </source>
</reference>
<proteinExistence type="predicted"/>
<organism evidence="2 3">
    <name type="scientific">Dyella dinghuensis</name>
    <dbReference type="NCBI Taxonomy" id="1920169"/>
    <lineage>
        <taxon>Bacteria</taxon>
        <taxon>Pseudomonadati</taxon>
        <taxon>Pseudomonadota</taxon>
        <taxon>Gammaproteobacteria</taxon>
        <taxon>Lysobacterales</taxon>
        <taxon>Rhodanobacteraceae</taxon>
        <taxon>Dyella</taxon>
    </lineage>
</organism>
<keyword evidence="2" id="KW-0378">Hydrolase</keyword>
<dbReference type="EMBL" id="RYZR01000006">
    <property type="protein sequence ID" value="RUL63436.1"/>
    <property type="molecule type" value="Genomic_DNA"/>
</dbReference>
<dbReference type="Proteomes" id="UP000267077">
    <property type="component" value="Unassembled WGS sequence"/>
</dbReference>
<feature type="signal peptide" evidence="1">
    <location>
        <begin position="1"/>
        <end position="26"/>
    </location>
</feature>
<name>A0A432LS97_9GAMM</name>
<evidence type="ECO:0000313" key="2">
    <source>
        <dbReference type="EMBL" id="RUL63436.1"/>
    </source>
</evidence>
<dbReference type="AlphaFoldDB" id="A0A432LS97"/>
<feature type="chain" id="PRO_5019016775" evidence="1">
    <location>
        <begin position="27"/>
        <end position="401"/>
    </location>
</feature>
<dbReference type="RefSeq" id="WP_126674371.1">
    <property type="nucleotide sequence ID" value="NZ_RYZR01000006.1"/>
</dbReference>
<dbReference type="PANTHER" id="PTHR34853:SF1">
    <property type="entry name" value="LIPASE 5"/>
    <property type="match status" value="1"/>
</dbReference>
<dbReference type="GO" id="GO:0004806">
    <property type="term" value="F:triacylglycerol lipase activity"/>
    <property type="evidence" value="ECO:0007669"/>
    <property type="project" value="InterPro"/>
</dbReference>
<dbReference type="Gene3D" id="3.40.50.1820">
    <property type="entry name" value="alpha/beta hydrolase"/>
    <property type="match status" value="2"/>
</dbReference>
<evidence type="ECO:0000313" key="3">
    <source>
        <dbReference type="Proteomes" id="UP000267077"/>
    </source>
</evidence>
<accession>A0A432LS97</accession>
<dbReference type="OrthoDB" id="9955at2"/>
<dbReference type="GO" id="GO:0016042">
    <property type="term" value="P:lipid catabolic process"/>
    <property type="evidence" value="ECO:0007669"/>
    <property type="project" value="InterPro"/>
</dbReference>
<comment type="caution">
    <text evidence="2">The sequence shown here is derived from an EMBL/GenBank/DDBJ whole genome shotgun (WGS) entry which is preliminary data.</text>
</comment>
<dbReference type="Pfam" id="PF03583">
    <property type="entry name" value="LIP"/>
    <property type="match status" value="1"/>
</dbReference>
<gene>
    <name evidence="2" type="ORF">EKH79_13685</name>
</gene>
<dbReference type="PIRSF" id="PIRSF029171">
    <property type="entry name" value="Esterase_LipA"/>
    <property type="match status" value="1"/>
</dbReference>
<evidence type="ECO:0000256" key="1">
    <source>
        <dbReference type="SAM" id="SignalP"/>
    </source>
</evidence>